<accession>A0ABQ3RAH9</accession>
<sequence length="266" mass="28740">MTLIRTPAAYTDGEAAAARYRRDLLVASSCGRMLAEAIGRPLHRARHAAQIYRAAVEDIKADRRNAPGRRWLRDQSAVCRRRARIAADEKAMAIENGQQAQADQWAALAAAYAEASEHLGGTVLRPSDAIAMLTAAAEALERATLPSPAQTGQPEGDTPLSSIPTYRIDTGRRALRAARRGEGNLTKHINGVVVELLLFACYAERQHQNAYRTAMQAVRALDRARATAPENNQRDIDPQALAAALELAEQALNTAEAITGQSGETV</sequence>
<name>A0ABQ3RAH9_STRRR</name>
<comment type="caution">
    <text evidence="2">The sequence shown here is derived from an EMBL/GenBank/DDBJ whole genome shotgun (WGS) entry which is preliminary data.</text>
</comment>
<protein>
    <submittedName>
        <fullName evidence="2">Uncharacterized protein</fullName>
    </submittedName>
</protein>
<evidence type="ECO:0000313" key="2">
    <source>
        <dbReference type="EMBL" id="GHI52850.1"/>
    </source>
</evidence>
<organism evidence="2 4">
    <name type="scientific">Streptomyces rubradiris</name>
    <name type="common">Streptomyces achromogenes subsp. rubradiris</name>
    <dbReference type="NCBI Taxonomy" id="285531"/>
    <lineage>
        <taxon>Bacteria</taxon>
        <taxon>Bacillati</taxon>
        <taxon>Actinomycetota</taxon>
        <taxon>Actinomycetes</taxon>
        <taxon>Kitasatosporales</taxon>
        <taxon>Streptomycetaceae</taxon>
        <taxon>Streptomyces</taxon>
    </lineage>
</organism>
<dbReference type="EMBL" id="BNEA01000010">
    <property type="protein sequence ID" value="GHI52861.1"/>
    <property type="molecule type" value="Genomic_DNA"/>
</dbReference>
<dbReference type="EMBL" id="BNEA01000010">
    <property type="protein sequence ID" value="GHI52850.1"/>
    <property type="molecule type" value="Genomic_DNA"/>
</dbReference>
<feature type="compositionally biased region" description="Polar residues" evidence="1">
    <location>
        <begin position="147"/>
        <end position="164"/>
    </location>
</feature>
<proteinExistence type="predicted"/>
<reference evidence="4" key="2">
    <citation type="submission" date="2023-07" db="EMBL/GenBank/DDBJ databases">
        <title>Whole genome shotgun sequence of Streptomyces achromogenes subsp. rubradiris NBRC 14000.</title>
        <authorList>
            <person name="Komaki H."/>
            <person name="Tamura T."/>
        </authorList>
    </citation>
    <scope>NUCLEOTIDE SEQUENCE [LARGE SCALE GENOMIC DNA]</scope>
    <source>
        <strain evidence="4">NBRC 14000</strain>
    </source>
</reference>
<evidence type="ECO:0000256" key="1">
    <source>
        <dbReference type="SAM" id="MobiDB-lite"/>
    </source>
</evidence>
<dbReference type="Proteomes" id="UP000646738">
    <property type="component" value="Unassembled WGS sequence"/>
</dbReference>
<evidence type="ECO:0000313" key="3">
    <source>
        <dbReference type="EMBL" id="GHI52861.1"/>
    </source>
</evidence>
<keyword evidence="4" id="KW-1185">Reference proteome</keyword>
<evidence type="ECO:0000313" key="4">
    <source>
        <dbReference type="Proteomes" id="UP000646738"/>
    </source>
</evidence>
<dbReference type="RefSeq" id="WP_189999976.1">
    <property type="nucleotide sequence ID" value="NZ_BNCB01000046.1"/>
</dbReference>
<gene>
    <name evidence="2" type="ORF">Srubr_26960</name>
    <name evidence="3" type="ORF">Srubr_27070</name>
</gene>
<reference evidence="2" key="1">
    <citation type="submission" date="2020-09" db="EMBL/GenBank/DDBJ databases">
        <title>Whole genome shotgun sequence of Streptomyces achromogenes subsp. rubradiris NBRC 14000.</title>
        <authorList>
            <person name="Komaki H."/>
            <person name="Tamura T."/>
        </authorList>
    </citation>
    <scope>NUCLEOTIDE SEQUENCE</scope>
    <source>
        <strain evidence="2 4">NBRC 14000</strain>
    </source>
</reference>
<feature type="region of interest" description="Disordered" evidence="1">
    <location>
        <begin position="145"/>
        <end position="165"/>
    </location>
</feature>